<feature type="region of interest" description="Disordered" evidence="1">
    <location>
        <begin position="192"/>
        <end position="212"/>
    </location>
</feature>
<organism evidence="2 3">
    <name type="scientific">Mycena maculata</name>
    <dbReference type="NCBI Taxonomy" id="230809"/>
    <lineage>
        <taxon>Eukaryota</taxon>
        <taxon>Fungi</taxon>
        <taxon>Dikarya</taxon>
        <taxon>Basidiomycota</taxon>
        <taxon>Agaricomycotina</taxon>
        <taxon>Agaricomycetes</taxon>
        <taxon>Agaricomycetidae</taxon>
        <taxon>Agaricales</taxon>
        <taxon>Marasmiineae</taxon>
        <taxon>Mycenaceae</taxon>
        <taxon>Mycena</taxon>
    </lineage>
</organism>
<keyword evidence="3" id="KW-1185">Reference proteome</keyword>
<dbReference type="Proteomes" id="UP001215280">
    <property type="component" value="Unassembled WGS sequence"/>
</dbReference>
<evidence type="ECO:0000256" key="1">
    <source>
        <dbReference type="SAM" id="MobiDB-lite"/>
    </source>
</evidence>
<sequence length="212" mass="23191">MFNPFSQGGWNGGGSSSGTVPQPSIFGALPYPTQNAVPTLLPFRITSFNPTILQSTITGANLVPYFRVRTDTPTPGFTVVHNAANEPTIVIEWARHPVVEIRGVVSKRRTKEWLVLSADKTYRTMRALGKTFVWAPDGATICLYSVGLGAPQLYAQVSREEDAVILELTAEAVQIGLLGVYLVLHTNVDHHTQNAHPEEENRAQKLDATDPE</sequence>
<dbReference type="AlphaFoldDB" id="A0AAD7I1A0"/>
<proteinExistence type="predicted"/>
<dbReference type="EMBL" id="JARJLG010000173">
    <property type="protein sequence ID" value="KAJ7732760.1"/>
    <property type="molecule type" value="Genomic_DNA"/>
</dbReference>
<evidence type="ECO:0000313" key="2">
    <source>
        <dbReference type="EMBL" id="KAJ7732760.1"/>
    </source>
</evidence>
<comment type="caution">
    <text evidence="2">The sequence shown here is derived from an EMBL/GenBank/DDBJ whole genome shotgun (WGS) entry which is preliminary data.</text>
</comment>
<gene>
    <name evidence="2" type="ORF">DFH07DRAFT_780867</name>
</gene>
<protein>
    <submittedName>
        <fullName evidence="2">Uncharacterized protein</fullName>
    </submittedName>
</protein>
<reference evidence="2" key="1">
    <citation type="submission" date="2023-03" db="EMBL/GenBank/DDBJ databases">
        <title>Massive genome expansion in bonnet fungi (Mycena s.s.) driven by repeated elements and novel gene families across ecological guilds.</title>
        <authorList>
            <consortium name="Lawrence Berkeley National Laboratory"/>
            <person name="Harder C.B."/>
            <person name="Miyauchi S."/>
            <person name="Viragh M."/>
            <person name="Kuo A."/>
            <person name="Thoen E."/>
            <person name="Andreopoulos B."/>
            <person name="Lu D."/>
            <person name="Skrede I."/>
            <person name="Drula E."/>
            <person name="Henrissat B."/>
            <person name="Morin E."/>
            <person name="Kohler A."/>
            <person name="Barry K."/>
            <person name="LaButti K."/>
            <person name="Morin E."/>
            <person name="Salamov A."/>
            <person name="Lipzen A."/>
            <person name="Mereny Z."/>
            <person name="Hegedus B."/>
            <person name="Baldrian P."/>
            <person name="Stursova M."/>
            <person name="Weitz H."/>
            <person name="Taylor A."/>
            <person name="Grigoriev I.V."/>
            <person name="Nagy L.G."/>
            <person name="Martin F."/>
            <person name="Kauserud H."/>
        </authorList>
    </citation>
    <scope>NUCLEOTIDE SEQUENCE</scope>
    <source>
        <strain evidence="2">CBHHK188m</strain>
    </source>
</reference>
<accession>A0AAD7I1A0</accession>
<name>A0AAD7I1A0_9AGAR</name>
<evidence type="ECO:0000313" key="3">
    <source>
        <dbReference type="Proteomes" id="UP001215280"/>
    </source>
</evidence>